<evidence type="ECO:0000313" key="1">
    <source>
        <dbReference type="EMBL" id="MCI32377.1"/>
    </source>
</evidence>
<feature type="non-terminal residue" evidence="1">
    <location>
        <position position="108"/>
    </location>
</feature>
<proteinExistence type="predicted"/>
<sequence length="108" mass="12099">MTSSTVEPCKSEDFQVDIEKNQQDVRSQWVLNAPEPPSPWHVTIDSVKKTVSNYREKVSSLCDQPCGTLFSALQVVFPILVWGRNYTAAKFRKDILAGLTIASLCIPQ</sequence>
<dbReference type="EMBL" id="LXQA010194979">
    <property type="protein sequence ID" value="MCI32377.1"/>
    <property type="molecule type" value="Genomic_DNA"/>
</dbReference>
<evidence type="ECO:0000313" key="2">
    <source>
        <dbReference type="Proteomes" id="UP000265520"/>
    </source>
</evidence>
<name>A0A392R821_9FABA</name>
<protein>
    <submittedName>
        <fullName evidence="1">Sulfate transporter 2.1-like</fullName>
    </submittedName>
</protein>
<comment type="caution">
    <text evidence="1">The sequence shown here is derived from an EMBL/GenBank/DDBJ whole genome shotgun (WGS) entry which is preliminary data.</text>
</comment>
<accession>A0A392R821</accession>
<dbReference type="AlphaFoldDB" id="A0A392R821"/>
<reference evidence="1 2" key="1">
    <citation type="journal article" date="2018" name="Front. Plant Sci.">
        <title>Red Clover (Trifolium pratense) and Zigzag Clover (T. medium) - A Picture of Genomic Similarities and Differences.</title>
        <authorList>
            <person name="Dluhosova J."/>
            <person name="Istvanek J."/>
            <person name="Nedelnik J."/>
            <person name="Repkova J."/>
        </authorList>
    </citation>
    <scope>NUCLEOTIDE SEQUENCE [LARGE SCALE GENOMIC DNA]</scope>
    <source>
        <strain evidence="2">cv. 10/8</strain>
        <tissue evidence="1">Leaf</tissue>
    </source>
</reference>
<keyword evidence="2" id="KW-1185">Reference proteome</keyword>
<organism evidence="1 2">
    <name type="scientific">Trifolium medium</name>
    <dbReference type="NCBI Taxonomy" id="97028"/>
    <lineage>
        <taxon>Eukaryota</taxon>
        <taxon>Viridiplantae</taxon>
        <taxon>Streptophyta</taxon>
        <taxon>Embryophyta</taxon>
        <taxon>Tracheophyta</taxon>
        <taxon>Spermatophyta</taxon>
        <taxon>Magnoliopsida</taxon>
        <taxon>eudicotyledons</taxon>
        <taxon>Gunneridae</taxon>
        <taxon>Pentapetalae</taxon>
        <taxon>rosids</taxon>
        <taxon>fabids</taxon>
        <taxon>Fabales</taxon>
        <taxon>Fabaceae</taxon>
        <taxon>Papilionoideae</taxon>
        <taxon>50 kb inversion clade</taxon>
        <taxon>NPAAA clade</taxon>
        <taxon>Hologalegina</taxon>
        <taxon>IRL clade</taxon>
        <taxon>Trifolieae</taxon>
        <taxon>Trifolium</taxon>
    </lineage>
</organism>
<dbReference type="Proteomes" id="UP000265520">
    <property type="component" value="Unassembled WGS sequence"/>
</dbReference>